<dbReference type="AlphaFoldDB" id="A0A0F9RPP8"/>
<comment type="caution">
    <text evidence="1">The sequence shown here is derived from an EMBL/GenBank/DDBJ whole genome shotgun (WGS) entry which is preliminary data.</text>
</comment>
<proteinExistence type="predicted"/>
<dbReference type="EMBL" id="LAZR01001049">
    <property type="protein sequence ID" value="KKN51777.1"/>
    <property type="molecule type" value="Genomic_DNA"/>
</dbReference>
<organism evidence="1">
    <name type="scientific">marine sediment metagenome</name>
    <dbReference type="NCBI Taxonomy" id="412755"/>
    <lineage>
        <taxon>unclassified sequences</taxon>
        <taxon>metagenomes</taxon>
        <taxon>ecological metagenomes</taxon>
    </lineage>
</organism>
<protein>
    <submittedName>
        <fullName evidence="1">Uncharacterized protein</fullName>
    </submittedName>
</protein>
<reference evidence="1" key="1">
    <citation type="journal article" date="2015" name="Nature">
        <title>Complex archaea that bridge the gap between prokaryotes and eukaryotes.</title>
        <authorList>
            <person name="Spang A."/>
            <person name="Saw J.H."/>
            <person name="Jorgensen S.L."/>
            <person name="Zaremba-Niedzwiedzka K."/>
            <person name="Martijn J."/>
            <person name="Lind A.E."/>
            <person name="van Eijk R."/>
            <person name="Schleper C."/>
            <person name="Guy L."/>
            <person name="Ettema T.J."/>
        </authorList>
    </citation>
    <scope>NUCLEOTIDE SEQUENCE</scope>
</reference>
<sequence>MTKLQTMMLASPFLEQDLLGGKPFGSEVNCSDKSKKRERLLGKHDALCSQYCRRSVMGKLELSAEIIVILREILGTHGYEFGEK</sequence>
<accession>A0A0F9RPP8</accession>
<gene>
    <name evidence="1" type="ORF">LCGC14_0619540</name>
</gene>
<name>A0A0F9RPP8_9ZZZZ</name>
<evidence type="ECO:0000313" key="1">
    <source>
        <dbReference type="EMBL" id="KKN51777.1"/>
    </source>
</evidence>